<dbReference type="GO" id="GO:0004521">
    <property type="term" value="F:RNA endonuclease activity"/>
    <property type="evidence" value="ECO:0007669"/>
    <property type="project" value="UniProtKB-UniRule"/>
</dbReference>
<dbReference type="Pfam" id="PF02130">
    <property type="entry name" value="YbeY"/>
    <property type="match status" value="1"/>
</dbReference>
<feature type="binding site" evidence="9">
    <location>
        <position position="122"/>
    </location>
    <ligand>
        <name>Zn(2+)</name>
        <dbReference type="ChEBI" id="CHEBI:29105"/>
        <note>catalytic</note>
    </ligand>
</feature>
<dbReference type="GO" id="GO:0005737">
    <property type="term" value="C:cytoplasm"/>
    <property type="evidence" value="ECO:0007669"/>
    <property type="project" value="UniProtKB-SubCell"/>
</dbReference>
<evidence type="ECO:0000256" key="3">
    <source>
        <dbReference type="ARBA" id="ARBA00022552"/>
    </source>
</evidence>
<feature type="binding site" evidence="9">
    <location>
        <position position="112"/>
    </location>
    <ligand>
        <name>Zn(2+)</name>
        <dbReference type="ChEBI" id="CHEBI:29105"/>
        <note>catalytic</note>
    </ligand>
</feature>
<evidence type="ECO:0000256" key="8">
    <source>
        <dbReference type="ARBA" id="ARBA00022833"/>
    </source>
</evidence>
<evidence type="ECO:0000256" key="2">
    <source>
        <dbReference type="ARBA" id="ARBA00022517"/>
    </source>
</evidence>
<dbReference type="EC" id="3.1.-.-" evidence="9"/>
<comment type="similarity">
    <text evidence="1 9">Belongs to the endoribonuclease YbeY family.</text>
</comment>
<dbReference type="Gene3D" id="3.40.390.30">
    <property type="entry name" value="Metalloproteases ('zincins'), catalytic domain"/>
    <property type="match status" value="1"/>
</dbReference>
<comment type="subcellular location">
    <subcellularLocation>
        <location evidence="9">Cytoplasm</location>
    </subcellularLocation>
</comment>
<reference evidence="10 11" key="1">
    <citation type="journal article" date="2020" name="Int. J. Syst. Evol. Microbiol.">
        <title>Description of Erysipelothrix piscisicarius sp. nov., an emergent fish pathogen, and assessment of virulence using a tiger barb (Puntigrus tetrazona) infection model.</title>
        <authorList>
            <person name="Pomaranski E.K."/>
            <person name="Griffin M.J."/>
            <person name="Camus A.C."/>
            <person name="Armwood A.R."/>
            <person name="Shelley J."/>
            <person name="Waldbieser G.C."/>
            <person name="LaFrentz B.R."/>
            <person name="Garcia J.C."/>
            <person name="Yanong R."/>
            <person name="Soto E."/>
        </authorList>
    </citation>
    <scope>NUCLEOTIDE SEQUENCE [LARGE SCALE GENOMIC DNA]</scope>
    <source>
        <strain evidence="10 11">15TAL0474</strain>
    </source>
</reference>
<feature type="binding site" evidence="9">
    <location>
        <position position="116"/>
    </location>
    <ligand>
        <name>Zn(2+)</name>
        <dbReference type="ChEBI" id="CHEBI:29105"/>
        <note>catalytic</note>
    </ligand>
</feature>
<evidence type="ECO:0000256" key="6">
    <source>
        <dbReference type="ARBA" id="ARBA00022759"/>
    </source>
</evidence>
<evidence type="ECO:0000256" key="9">
    <source>
        <dbReference type="HAMAP-Rule" id="MF_00009"/>
    </source>
</evidence>
<dbReference type="PROSITE" id="PS01306">
    <property type="entry name" value="UPF0054"/>
    <property type="match status" value="1"/>
</dbReference>
<evidence type="ECO:0000256" key="5">
    <source>
        <dbReference type="ARBA" id="ARBA00022723"/>
    </source>
</evidence>
<comment type="function">
    <text evidence="9">Single strand-specific metallo-endoribonuclease involved in late-stage 70S ribosome quality control and in maturation of the 3' terminus of the 16S rRNA.</text>
</comment>
<dbReference type="GO" id="GO:0006364">
    <property type="term" value="P:rRNA processing"/>
    <property type="evidence" value="ECO:0007669"/>
    <property type="project" value="UniProtKB-UniRule"/>
</dbReference>
<dbReference type="PANTHER" id="PTHR46986:SF1">
    <property type="entry name" value="ENDORIBONUCLEASE YBEY, CHLOROPLASTIC"/>
    <property type="match status" value="1"/>
</dbReference>
<accession>A0A3S8RMS4</accession>
<name>A0A3S8RMS4_9FIRM</name>
<dbReference type="GO" id="GO:0008270">
    <property type="term" value="F:zinc ion binding"/>
    <property type="evidence" value="ECO:0007669"/>
    <property type="project" value="UniProtKB-UniRule"/>
</dbReference>
<dbReference type="Proteomes" id="UP000278804">
    <property type="component" value="Chromosome"/>
</dbReference>
<keyword evidence="8 9" id="KW-0862">Zinc</keyword>
<evidence type="ECO:0000256" key="1">
    <source>
        <dbReference type="ARBA" id="ARBA00010875"/>
    </source>
</evidence>
<dbReference type="SUPFAM" id="SSF55486">
    <property type="entry name" value="Metalloproteases ('zincins'), catalytic domain"/>
    <property type="match status" value="1"/>
</dbReference>
<evidence type="ECO:0000313" key="11">
    <source>
        <dbReference type="Proteomes" id="UP000278804"/>
    </source>
</evidence>
<protein>
    <recommendedName>
        <fullName evidence="9">Endoribonuclease YbeY</fullName>
        <ecNumber evidence="9">3.1.-.-</ecNumber>
    </recommendedName>
</protein>
<organism evidence="10 11">
    <name type="scientific">Erysipelothrix piscisicarius</name>
    <dbReference type="NCBI Taxonomy" id="2485784"/>
    <lineage>
        <taxon>Bacteria</taxon>
        <taxon>Bacillati</taxon>
        <taxon>Bacillota</taxon>
        <taxon>Erysipelotrichia</taxon>
        <taxon>Erysipelotrichales</taxon>
        <taxon>Erysipelotrichaceae</taxon>
        <taxon>Erysipelothrix</taxon>
    </lineage>
</organism>
<dbReference type="EMBL" id="CP034234">
    <property type="protein sequence ID" value="AZK44241.1"/>
    <property type="molecule type" value="Genomic_DNA"/>
</dbReference>
<dbReference type="InterPro" id="IPR002036">
    <property type="entry name" value="YbeY"/>
</dbReference>
<keyword evidence="7 9" id="KW-0378">Hydrolase</keyword>
<keyword evidence="9" id="KW-0963">Cytoplasm</keyword>
<evidence type="ECO:0000313" key="10">
    <source>
        <dbReference type="EMBL" id="AZK44241.1"/>
    </source>
</evidence>
<dbReference type="NCBIfam" id="TIGR00043">
    <property type="entry name" value="rRNA maturation RNase YbeY"/>
    <property type="match status" value="1"/>
</dbReference>
<gene>
    <name evidence="9 10" type="primary">ybeY</name>
    <name evidence="10" type="ORF">EEI45_05295</name>
</gene>
<keyword evidence="3 9" id="KW-0698">rRNA processing</keyword>
<comment type="cofactor">
    <cofactor evidence="9">
        <name>Zn(2+)</name>
        <dbReference type="ChEBI" id="CHEBI:29105"/>
    </cofactor>
    <text evidence="9">Binds 1 zinc ion.</text>
</comment>
<dbReference type="HAMAP" id="MF_00009">
    <property type="entry name" value="Endoribonucl_YbeY"/>
    <property type="match status" value="1"/>
</dbReference>
<keyword evidence="2 9" id="KW-0690">Ribosome biogenesis</keyword>
<dbReference type="PANTHER" id="PTHR46986">
    <property type="entry name" value="ENDORIBONUCLEASE YBEY, CHLOROPLASTIC"/>
    <property type="match status" value="1"/>
</dbReference>
<keyword evidence="4 9" id="KW-0540">Nuclease</keyword>
<evidence type="ECO:0000256" key="4">
    <source>
        <dbReference type="ARBA" id="ARBA00022722"/>
    </source>
</evidence>
<dbReference type="InterPro" id="IPR020549">
    <property type="entry name" value="YbeY_CS"/>
</dbReference>
<dbReference type="AlphaFoldDB" id="A0A3S8RMS4"/>
<dbReference type="RefSeq" id="WP_125164417.1">
    <property type="nucleotide sequence ID" value="NZ_CP034234.1"/>
</dbReference>
<dbReference type="KEGG" id="eri:EEI45_05295"/>
<sequence length="147" mass="17205">MEINYINQSNDDFWDAYETYLKPILEETLSKTAFEKAVEVNVVLVDDQSIHNFNKEFRNIDRPTDVLSFEDGSMDEEVFMMGDIIISVDAIRRQAEEYGHSLKREFCFLVAHGYLHLLGYDHHTPEEEVVMFGLQKEILHDIARKDS</sequence>
<dbReference type="GO" id="GO:0004222">
    <property type="term" value="F:metalloendopeptidase activity"/>
    <property type="evidence" value="ECO:0007669"/>
    <property type="project" value="InterPro"/>
</dbReference>
<evidence type="ECO:0000256" key="7">
    <source>
        <dbReference type="ARBA" id="ARBA00022801"/>
    </source>
</evidence>
<dbReference type="InterPro" id="IPR023091">
    <property type="entry name" value="MetalPrtase_cat_dom_sf_prd"/>
</dbReference>
<keyword evidence="5 9" id="KW-0479">Metal-binding</keyword>
<proteinExistence type="inferred from homology"/>
<keyword evidence="11" id="KW-1185">Reference proteome</keyword>
<keyword evidence="6 9" id="KW-0255">Endonuclease</keyword>